<feature type="compositionally biased region" description="Polar residues" evidence="1">
    <location>
        <begin position="52"/>
        <end position="65"/>
    </location>
</feature>
<feature type="region of interest" description="Disordered" evidence="1">
    <location>
        <begin position="650"/>
        <end position="681"/>
    </location>
</feature>
<dbReference type="OrthoDB" id="3271070at2759"/>
<name>A0A167W3Y8_9AGAM</name>
<proteinExistence type="predicted"/>
<accession>A0A167W3Y8</accession>
<evidence type="ECO:0000313" key="2">
    <source>
        <dbReference type="EMBL" id="KZP05669.1"/>
    </source>
</evidence>
<dbReference type="AlphaFoldDB" id="A0A167W3Y8"/>
<organism evidence="2 3">
    <name type="scientific">Athelia psychrophila</name>
    <dbReference type="NCBI Taxonomy" id="1759441"/>
    <lineage>
        <taxon>Eukaryota</taxon>
        <taxon>Fungi</taxon>
        <taxon>Dikarya</taxon>
        <taxon>Basidiomycota</taxon>
        <taxon>Agaricomycotina</taxon>
        <taxon>Agaricomycetes</taxon>
        <taxon>Agaricomycetidae</taxon>
        <taxon>Atheliales</taxon>
        <taxon>Atheliaceae</taxon>
        <taxon>Athelia</taxon>
    </lineage>
</organism>
<evidence type="ECO:0000313" key="3">
    <source>
        <dbReference type="Proteomes" id="UP000076532"/>
    </source>
</evidence>
<feature type="compositionally biased region" description="Acidic residues" evidence="1">
    <location>
        <begin position="607"/>
        <end position="616"/>
    </location>
</feature>
<feature type="compositionally biased region" description="Polar residues" evidence="1">
    <location>
        <begin position="99"/>
        <end position="110"/>
    </location>
</feature>
<dbReference type="EMBL" id="KV417825">
    <property type="protein sequence ID" value="KZP05669.1"/>
    <property type="molecule type" value="Genomic_DNA"/>
</dbReference>
<reference evidence="2 3" key="1">
    <citation type="journal article" date="2016" name="Mol. Biol. Evol.">
        <title>Comparative Genomics of Early-Diverging Mushroom-Forming Fungi Provides Insights into the Origins of Lignocellulose Decay Capabilities.</title>
        <authorList>
            <person name="Nagy L.G."/>
            <person name="Riley R."/>
            <person name="Tritt A."/>
            <person name="Adam C."/>
            <person name="Daum C."/>
            <person name="Floudas D."/>
            <person name="Sun H."/>
            <person name="Yadav J.S."/>
            <person name="Pangilinan J."/>
            <person name="Larsson K.H."/>
            <person name="Matsuura K."/>
            <person name="Barry K."/>
            <person name="Labutti K."/>
            <person name="Kuo R."/>
            <person name="Ohm R.A."/>
            <person name="Bhattacharya S.S."/>
            <person name="Shirouzu T."/>
            <person name="Yoshinaga Y."/>
            <person name="Martin F.M."/>
            <person name="Grigoriev I.V."/>
            <person name="Hibbett D.S."/>
        </authorList>
    </citation>
    <scope>NUCLEOTIDE SEQUENCE [LARGE SCALE GENOMIC DNA]</scope>
    <source>
        <strain evidence="2 3">CBS 109695</strain>
    </source>
</reference>
<sequence>MLLSRTLTCSRPVRGQTDALIGREFRAPPINTFGAPAASARGSVDSDREMTHTQTVNNDQVNSYKRMNAHNEADVNVPNKKSRSRKKVVPPRNYPGFSQPPSSAMASTSGRGRGKIPEVADDEAISSCKDNESRTAPSLDILMDMFQHYQRTAKDHGLWFIISVDPMQGTVLPQVHERIVSYFYVQGLTLPPGDRLEDTEDFGTLSWQLVKMKKCKQTGSYLITCEGSLHAGDVNMSALKARRACNNPGSETVGGWILINPQFGDIKGPITALGPHPTPQPAMQEEDHHCFGDRFTLLAAPPKVLQTPTYSPHLAPYSPRADSPGISPVRAHISHFPNQRERIEMARDDDDDMDFELDLGVDYVAERVLAVATRSAGAIINTINPIPPRPRSPILRTLEPRPATPKLLPMTDGEMSECMSSITSSARFNGASPCTIVIVAPTMHLAALAVINILEHAAPFPADAPFDCPEGVVVGDIIGCEPISFLDLRTSYEVGPAIGNAVKTGVYQAMTEVFQEDFRLFKMHHNLIEPTLPYTAYPPTEVLKDDPIYTDLIQEDNKLVAHWIPDGDGTVAIHLIGYMDQEHVDADMAMGEKPVYYIGENEWPGDQLEDDPEEAADQPSAGASITEHDIFGGSSPLSPDIKQEIREVSWHPTTPDPNDLTPYASSEPELQYPETDEERPTEDVVCSPAGYAPHPRGIHSPPLEYIGALDAQAAQKLQPWVHLAKDTVFPKTPNAGHSPHHTALLDLLLELNINAALIDDDHSEAAHDVITKVIFCKVLFDLEPTQIWGHPKFEAFKRGYNMQVEYGKPSSQKFLSFFLPQKLLSLIACMYSPRSVDPSTLVPRLRFTISGDE</sequence>
<evidence type="ECO:0000256" key="1">
    <source>
        <dbReference type="SAM" id="MobiDB-lite"/>
    </source>
</evidence>
<protein>
    <submittedName>
        <fullName evidence="2">Uncharacterized protein</fullName>
    </submittedName>
</protein>
<dbReference type="Proteomes" id="UP000076532">
    <property type="component" value="Unassembled WGS sequence"/>
</dbReference>
<gene>
    <name evidence="2" type="ORF">FIBSPDRAFT_967087</name>
</gene>
<feature type="region of interest" description="Disordered" evidence="1">
    <location>
        <begin position="391"/>
        <end position="410"/>
    </location>
</feature>
<feature type="compositionally biased region" description="Basic residues" evidence="1">
    <location>
        <begin position="80"/>
        <end position="89"/>
    </location>
</feature>
<feature type="region of interest" description="Disordered" evidence="1">
    <location>
        <begin position="31"/>
        <end position="117"/>
    </location>
</feature>
<keyword evidence="3" id="KW-1185">Reference proteome</keyword>
<feature type="region of interest" description="Disordered" evidence="1">
    <location>
        <begin position="601"/>
        <end position="638"/>
    </location>
</feature>